<reference evidence="1 2" key="1">
    <citation type="submission" date="2023-02" db="EMBL/GenBank/DDBJ databases">
        <title>LHISI_Scaffold_Assembly.</title>
        <authorList>
            <person name="Stuart O.P."/>
            <person name="Cleave R."/>
            <person name="Magrath M.J.L."/>
            <person name="Mikheyev A.S."/>
        </authorList>
    </citation>
    <scope>NUCLEOTIDE SEQUENCE [LARGE SCALE GENOMIC DNA]</scope>
    <source>
        <strain evidence="1">Daus_M_001</strain>
        <tissue evidence="1">Leg muscle</tissue>
    </source>
</reference>
<organism evidence="1 2">
    <name type="scientific">Dryococelus australis</name>
    <dbReference type="NCBI Taxonomy" id="614101"/>
    <lineage>
        <taxon>Eukaryota</taxon>
        <taxon>Metazoa</taxon>
        <taxon>Ecdysozoa</taxon>
        <taxon>Arthropoda</taxon>
        <taxon>Hexapoda</taxon>
        <taxon>Insecta</taxon>
        <taxon>Pterygota</taxon>
        <taxon>Neoptera</taxon>
        <taxon>Polyneoptera</taxon>
        <taxon>Phasmatodea</taxon>
        <taxon>Verophasmatodea</taxon>
        <taxon>Anareolatae</taxon>
        <taxon>Phasmatidae</taxon>
        <taxon>Eurycanthinae</taxon>
        <taxon>Dryococelus</taxon>
    </lineage>
</organism>
<dbReference type="Proteomes" id="UP001159363">
    <property type="component" value="Chromosome 7"/>
</dbReference>
<comment type="caution">
    <text evidence="1">The sequence shown here is derived from an EMBL/GenBank/DDBJ whole genome shotgun (WGS) entry which is preliminary data.</text>
</comment>
<evidence type="ECO:0000313" key="2">
    <source>
        <dbReference type="Proteomes" id="UP001159363"/>
    </source>
</evidence>
<sequence>MGALSDVRPVNRVNGRAGNCKLLEEEIMFVHNLIAPSMQCTLTSRTKPSVVGHRPYNTSTQLDIKEKPHSHSTMLPDAVLNRNTHVLLQSWMPCRQNSCCLWFIPVGTKYTVHIRQIFRPVEPMDKPVQPDSMERLISERTVYNVDAPVNFQTPRVPQYTSHPTGTRQVLSDFRMRESCRTMPLVDRFSRGSPFSPPLYSGAAPYSPRFTLIGSQDLIGTACALYLHKLNVTPVHDNRDTNSELCDPMPCDLGLCSLLPETAYTCWRHASWWRYPVRDIDAPQLSTLASCKRGFKATVGVSYPRGALLVSFAVNCHNVCHVLSRALPLLQGEGDIACMSEDIWAALNTEVLRADEGEYGVAPECKGGVNREITEKTRPPAA</sequence>
<protein>
    <submittedName>
        <fullName evidence="1">Uncharacterized protein</fullName>
    </submittedName>
</protein>
<accession>A0ABQ9H0A2</accession>
<proteinExistence type="predicted"/>
<gene>
    <name evidence="1" type="ORF">PR048_022169</name>
</gene>
<dbReference type="EMBL" id="JARBHB010000008">
    <property type="protein sequence ID" value="KAJ8877714.1"/>
    <property type="molecule type" value="Genomic_DNA"/>
</dbReference>
<name>A0ABQ9H0A2_9NEOP</name>
<keyword evidence="2" id="KW-1185">Reference proteome</keyword>
<evidence type="ECO:0000313" key="1">
    <source>
        <dbReference type="EMBL" id="KAJ8877714.1"/>
    </source>
</evidence>